<evidence type="ECO:0000256" key="1">
    <source>
        <dbReference type="SAM" id="Phobius"/>
    </source>
</evidence>
<keyword evidence="1" id="KW-0472">Membrane</keyword>
<reference evidence="2 3" key="1">
    <citation type="submission" date="2024-11" db="EMBL/GenBank/DDBJ databases">
        <title>A near-complete genome assembly of Cinchona calisaya.</title>
        <authorList>
            <person name="Lian D.C."/>
            <person name="Zhao X.W."/>
            <person name="Wei L."/>
        </authorList>
    </citation>
    <scope>NUCLEOTIDE SEQUENCE [LARGE SCALE GENOMIC DNA]</scope>
    <source>
        <tissue evidence="2">Nenye</tissue>
    </source>
</reference>
<keyword evidence="1" id="KW-0812">Transmembrane</keyword>
<keyword evidence="1" id="KW-1133">Transmembrane helix</keyword>
<protein>
    <submittedName>
        <fullName evidence="2">Uncharacterized protein</fullName>
    </submittedName>
</protein>
<evidence type="ECO:0000313" key="3">
    <source>
        <dbReference type="Proteomes" id="UP001630127"/>
    </source>
</evidence>
<dbReference type="Proteomes" id="UP001630127">
    <property type="component" value="Unassembled WGS sequence"/>
</dbReference>
<gene>
    <name evidence="2" type="ORF">ACH5RR_018448</name>
</gene>
<keyword evidence="3" id="KW-1185">Reference proteome</keyword>
<sequence>MDCPPHRDSSLNPTSSYCLIADAGFLFAKVKFLFTSVQTAGDSAESLEDSAISSRILYVVGLNSCISMFESAICILVVEAFATINGKSSSAAA</sequence>
<comment type="caution">
    <text evidence="2">The sequence shown here is derived from an EMBL/GenBank/DDBJ whole genome shotgun (WGS) entry which is preliminary data.</text>
</comment>
<dbReference type="EMBL" id="JBJUIK010000008">
    <property type="protein sequence ID" value="KAL3520299.1"/>
    <property type="molecule type" value="Genomic_DNA"/>
</dbReference>
<evidence type="ECO:0000313" key="2">
    <source>
        <dbReference type="EMBL" id="KAL3520299.1"/>
    </source>
</evidence>
<proteinExistence type="predicted"/>
<dbReference type="AlphaFoldDB" id="A0ABD2ZM08"/>
<feature type="transmembrane region" description="Helical" evidence="1">
    <location>
        <begin position="56"/>
        <end position="78"/>
    </location>
</feature>
<name>A0ABD2ZM08_9GENT</name>
<accession>A0ABD2ZM08</accession>
<organism evidence="2 3">
    <name type="scientific">Cinchona calisaya</name>
    <dbReference type="NCBI Taxonomy" id="153742"/>
    <lineage>
        <taxon>Eukaryota</taxon>
        <taxon>Viridiplantae</taxon>
        <taxon>Streptophyta</taxon>
        <taxon>Embryophyta</taxon>
        <taxon>Tracheophyta</taxon>
        <taxon>Spermatophyta</taxon>
        <taxon>Magnoliopsida</taxon>
        <taxon>eudicotyledons</taxon>
        <taxon>Gunneridae</taxon>
        <taxon>Pentapetalae</taxon>
        <taxon>asterids</taxon>
        <taxon>lamiids</taxon>
        <taxon>Gentianales</taxon>
        <taxon>Rubiaceae</taxon>
        <taxon>Cinchonoideae</taxon>
        <taxon>Cinchoneae</taxon>
        <taxon>Cinchona</taxon>
    </lineage>
</organism>